<organism evidence="3 4">
    <name type="scientific">Streptomyces echinatus</name>
    <dbReference type="NCBI Taxonomy" id="67293"/>
    <lineage>
        <taxon>Bacteria</taxon>
        <taxon>Bacillati</taxon>
        <taxon>Actinomycetota</taxon>
        <taxon>Actinomycetes</taxon>
        <taxon>Kitasatosporales</taxon>
        <taxon>Streptomycetaceae</taxon>
        <taxon>Streptomyces</taxon>
    </lineage>
</organism>
<proteinExistence type="predicted"/>
<dbReference type="AlphaFoldDB" id="A0A7W9Q3J5"/>
<feature type="region of interest" description="Disordered" evidence="1">
    <location>
        <begin position="1"/>
        <end position="21"/>
    </location>
</feature>
<accession>A0A7W9Q3J5</accession>
<evidence type="ECO:0000256" key="1">
    <source>
        <dbReference type="SAM" id="MobiDB-lite"/>
    </source>
</evidence>
<feature type="domain" description="DUF397" evidence="2">
    <location>
        <begin position="6"/>
        <end position="59"/>
    </location>
</feature>
<dbReference type="InterPro" id="IPR007278">
    <property type="entry name" value="DUF397"/>
</dbReference>
<evidence type="ECO:0000313" key="3">
    <source>
        <dbReference type="EMBL" id="MBB5932945.1"/>
    </source>
</evidence>
<evidence type="ECO:0000259" key="2">
    <source>
        <dbReference type="Pfam" id="PF04149"/>
    </source>
</evidence>
<name>A0A7W9Q3J5_9ACTN</name>
<comment type="caution">
    <text evidence="3">The sequence shown here is derived from an EMBL/GenBank/DDBJ whole genome shotgun (WGS) entry which is preliminary data.</text>
</comment>
<keyword evidence="4" id="KW-1185">Reference proteome</keyword>
<feature type="compositionally biased region" description="Polar residues" evidence="1">
    <location>
        <begin position="1"/>
        <end position="12"/>
    </location>
</feature>
<dbReference type="Pfam" id="PF04149">
    <property type="entry name" value="DUF397"/>
    <property type="match status" value="1"/>
</dbReference>
<dbReference type="RefSeq" id="WP_184976114.1">
    <property type="nucleotide sequence ID" value="NZ_BAAAWF010000098.1"/>
</dbReference>
<reference evidence="3 4" key="1">
    <citation type="submission" date="2020-08" db="EMBL/GenBank/DDBJ databases">
        <title>Genomic Encyclopedia of Type Strains, Phase III (KMG-III): the genomes of soil and plant-associated and newly described type strains.</title>
        <authorList>
            <person name="Whitman W."/>
        </authorList>
    </citation>
    <scope>NUCLEOTIDE SEQUENCE [LARGE SCALE GENOMIC DNA]</scope>
    <source>
        <strain evidence="3 4">CECT 3313</strain>
    </source>
</reference>
<dbReference type="Proteomes" id="UP000585836">
    <property type="component" value="Unassembled WGS sequence"/>
</dbReference>
<evidence type="ECO:0000313" key="4">
    <source>
        <dbReference type="Proteomes" id="UP000585836"/>
    </source>
</evidence>
<protein>
    <recommendedName>
        <fullName evidence="2">DUF397 domain-containing protein</fullName>
    </recommendedName>
</protein>
<gene>
    <name evidence="3" type="ORF">FHS34_008466</name>
</gene>
<dbReference type="EMBL" id="JACHJK010000040">
    <property type="protein sequence ID" value="MBB5932945.1"/>
    <property type="molecule type" value="Genomic_DNA"/>
</dbReference>
<sequence>MLTPGTWQKSSFSGGGQGDACVEVAKGPTHISVRDSKDPARTPLTFPAAAFAPFLQALKDTGTSGPGAHRAS</sequence>